<feature type="region of interest" description="Disordered" evidence="1">
    <location>
        <begin position="60"/>
        <end position="83"/>
    </location>
</feature>
<dbReference type="AlphaFoldDB" id="A0A916XFT1"/>
<sequence>MRKASTGTPNWDAMFKPVQIVDDQAHELGIAPGWWGATEEGKPMLGPYPSREAALVGITSHGMGDRPEGIEGFKEPDGPSRAS</sequence>
<evidence type="ECO:0000313" key="3">
    <source>
        <dbReference type="Proteomes" id="UP000637002"/>
    </source>
</evidence>
<accession>A0A916XFT1</accession>
<gene>
    <name evidence="2" type="ORF">GCM10010994_29120</name>
</gene>
<proteinExistence type="predicted"/>
<name>A0A916XFT1_9HYPH</name>
<evidence type="ECO:0000256" key="1">
    <source>
        <dbReference type="SAM" id="MobiDB-lite"/>
    </source>
</evidence>
<evidence type="ECO:0000313" key="2">
    <source>
        <dbReference type="EMBL" id="GGC68723.1"/>
    </source>
</evidence>
<organism evidence="2 3">
    <name type="scientific">Chelatococcus reniformis</name>
    <dbReference type="NCBI Taxonomy" id="1494448"/>
    <lineage>
        <taxon>Bacteria</taxon>
        <taxon>Pseudomonadati</taxon>
        <taxon>Pseudomonadota</taxon>
        <taxon>Alphaproteobacteria</taxon>
        <taxon>Hyphomicrobiales</taxon>
        <taxon>Chelatococcaceae</taxon>
        <taxon>Chelatococcus</taxon>
    </lineage>
</organism>
<feature type="compositionally biased region" description="Basic and acidic residues" evidence="1">
    <location>
        <begin position="63"/>
        <end position="83"/>
    </location>
</feature>
<dbReference type="EMBL" id="BMGG01000005">
    <property type="protein sequence ID" value="GGC68723.1"/>
    <property type="molecule type" value="Genomic_DNA"/>
</dbReference>
<comment type="caution">
    <text evidence="2">The sequence shown here is derived from an EMBL/GenBank/DDBJ whole genome shotgun (WGS) entry which is preliminary data.</text>
</comment>
<protein>
    <submittedName>
        <fullName evidence="2">Uncharacterized protein</fullName>
    </submittedName>
</protein>
<dbReference type="Proteomes" id="UP000637002">
    <property type="component" value="Unassembled WGS sequence"/>
</dbReference>
<reference evidence="2" key="1">
    <citation type="journal article" date="2014" name="Int. J. Syst. Evol. Microbiol.">
        <title>Complete genome sequence of Corynebacterium casei LMG S-19264T (=DSM 44701T), isolated from a smear-ripened cheese.</title>
        <authorList>
            <consortium name="US DOE Joint Genome Institute (JGI-PGF)"/>
            <person name="Walter F."/>
            <person name="Albersmeier A."/>
            <person name="Kalinowski J."/>
            <person name="Ruckert C."/>
        </authorList>
    </citation>
    <scope>NUCLEOTIDE SEQUENCE</scope>
    <source>
        <strain evidence="2">CGMCC 1.12919</strain>
    </source>
</reference>
<reference evidence="2" key="2">
    <citation type="submission" date="2020-09" db="EMBL/GenBank/DDBJ databases">
        <authorList>
            <person name="Sun Q."/>
            <person name="Zhou Y."/>
        </authorList>
    </citation>
    <scope>NUCLEOTIDE SEQUENCE</scope>
    <source>
        <strain evidence="2">CGMCC 1.12919</strain>
    </source>
</reference>
<keyword evidence="3" id="KW-1185">Reference proteome</keyword>